<reference evidence="2" key="1">
    <citation type="journal article" date="2020" name="mSystems">
        <title>Genome- and Community-Level Interaction Insights into Carbon Utilization and Element Cycling Functions of Hydrothermarchaeota in Hydrothermal Sediment.</title>
        <authorList>
            <person name="Zhou Z."/>
            <person name="Liu Y."/>
            <person name="Xu W."/>
            <person name="Pan J."/>
            <person name="Luo Z.H."/>
            <person name="Li M."/>
        </authorList>
    </citation>
    <scope>NUCLEOTIDE SEQUENCE [LARGE SCALE GENOMIC DNA]</scope>
    <source>
        <strain evidence="2">HyVt-233</strain>
    </source>
</reference>
<keyword evidence="2" id="KW-0238">DNA-binding</keyword>
<gene>
    <name evidence="2" type="ORF">ENG63_11370</name>
</gene>
<dbReference type="InterPro" id="IPR037914">
    <property type="entry name" value="SpoVT-AbrB_sf"/>
</dbReference>
<dbReference type="Pfam" id="PF04014">
    <property type="entry name" value="MazE_antitoxin"/>
    <property type="match status" value="1"/>
</dbReference>
<dbReference type="AlphaFoldDB" id="A0A7C0U4K9"/>
<feature type="domain" description="SpoVT-AbrB" evidence="1">
    <location>
        <begin position="11"/>
        <end position="60"/>
    </location>
</feature>
<dbReference type="Proteomes" id="UP000886289">
    <property type="component" value="Unassembled WGS sequence"/>
</dbReference>
<comment type="caution">
    <text evidence="2">The sequence shown here is derived from an EMBL/GenBank/DDBJ whole genome shotgun (WGS) entry which is preliminary data.</text>
</comment>
<evidence type="ECO:0000259" key="1">
    <source>
        <dbReference type="SMART" id="SM00966"/>
    </source>
</evidence>
<sequence>MGEITVLTRATSKSKSLRTTIPMGIVKQFNLSEGDKLNWEIRAENGELIIVVRPLKGGKNG</sequence>
<dbReference type="GO" id="GO:0003677">
    <property type="term" value="F:DNA binding"/>
    <property type="evidence" value="ECO:0007669"/>
    <property type="project" value="UniProtKB-KW"/>
</dbReference>
<dbReference type="SMART" id="SM00966">
    <property type="entry name" value="SpoVT_AbrB"/>
    <property type="match status" value="1"/>
</dbReference>
<dbReference type="InterPro" id="IPR007159">
    <property type="entry name" value="SpoVT-AbrB_dom"/>
</dbReference>
<evidence type="ECO:0000313" key="2">
    <source>
        <dbReference type="EMBL" id="HDD45435.1"/>
    </source>
</evidence>
<name>A0A7C0U4K9_DESA2</name>
<dbReference type="EMBL" id="DRBS01000420">
    <property type="protein sequence ID" value="HDD45435.1"/>
    <property type="molecule type" value="Genomic_DNA"/>
</dbReference>
<organism evidence="2">
    <name type="scientific">Desulfofervidus auxilii</name>
    <dbReference type="NCBI Taxonomy" id="1621989"/>
    <lineage>
        <taxon>Bacteria</taxon>
        <taxon>Pseudomonadati</taxon>
        <taxon>Thermodesulfobacteriota</taxon>
        <taxon>Candidatus Desulfofervidia</taxon>
        <taxon>Candidatus Desulfofervidales</taxon>
        <taxon>Candidatus Desulfofervidaceae</taxon>
        <taxon>Candidatus Desulfofervidus</taxon>
    </lineage>
</organism>
<dbReference type="Gene3D" id="2.10.260.10">
    <property type="match status" value="1"/>
</dbReference>
<accession>A0A7C0U4K9</accession>
<proteinExistence type="predicted"/>
<protein>
    <submittedName>
        <fullName evidence="2">AbrB/MazE/SpoVT family DNA-binding domain-containing protein</fullName>
    </submittedName>
</protein>
<dbReference type="SUPFAM" id="SSF89447">
    <property type="entry name" value="AbrB/MazE/MraZ-like"/>
    <property type="match status" value="1"/>
</dbReference>